<name>A0A2A5C8I9_9GAMM</name>
<evidence type="ECO:0008006" key="4">
    <source>
        <dbReference type="Google" id="ProtNLM"/>
    </source>
</evidence>
<evidence type="ECO:0000256" key="1">
    <source>
        <dbReference type="SAM" id="SignalP"/>
    </source>
</evidence>
<accession>A0A2A5C8I9</accession>
<gene>
    <name evidence="2" type="ORF">COA71_12905</name>
</gene>
<feature type="signal peptide" evidence="1">
    <location>
        <begin position="1"/>
        <end position="23"/>
    </location>
</feature>
<feature type="chain" id="PRO_5012540121" description="OB-fold nucleic acid binding domain-containing protein" evidence="1">
    <location>
        <begin position="24"/>
        <end position="135"/>
    </location>
</feature>
<evidence type="ECO:0000313" key="3">
    <source>
        <dbReference type="Proteomes" id="UP000228987"/>
    </source>
</evidence>
<dbReference type="AlphaFoldDB" id="A0A2A5C8I9"/>
<dbReference type="Pfam" id="PF19649">
    <property type="entry name" value="DUF6152"/>
    <property type="match status" value="1"/>
</dbReference>
<keyword evidence="1" id="KW-0732">Signal</keyword>
<evidence type="ECO:0000313" key="2">
    <source>
        <dbReference type="EMBL" id="PCJ39780.1"/>
    </source>
</evidence>
<dbReference type="EMBL" id="NVWI01000012">
    <property type="protein sequence ID" value="PCJ39780.1"/>
    <property type="molecule type" value="Genomic_DNA"/>
</dbReference>
<dbReference type="Proteomes" id="UP000228987">
    <property type="component" value="Unassembled WGS sequence"/>
</dbReference>
<comment type="caution">
    <text evidence="2">The sequence shown here is derived from an EMBL/GenBank/DDBJ whole genome shotgun (WGS) entry which is preliminary data.</text>
</comment>
<proteinExistence type="predicted"/>
<protein>
    <recommendedName>
        <fullName evidence="4">OB-fold nucleic acid binding domain-containing protein</fullName>
    </recommendedName>
</protein>
<sequence>MNIKKLLLSVSSMILLLGMSYNAMSHHSFVGQFDPEKSTALTGTVVGVRWVNPHAFFVIEVTNDDGTSENWSFELGSPNTLIRYGWSRDTLKIGDLITADGYLARSGEKLANAKIVILADGTVFQAASSYEPDAE</sequence>
<dbReference type="InterPro" id="IPR046150">
    <property type="entry name" value="DUF6152"/>
</dbReference>
<reference evidence="3" key="1">
    <citation type="submission" date="2017-08" db="EMBL/GenBank/DDBJ databases">
        <title>A dynamic microbial community with high functional redundancy inhabits the cold, oxic subseafloor aquifer.</title>
        <authorList>
            <person name="Tully B.J."/>
            <person name="Wheat C.G."/>
            <person name="Glazer B.T."/>
            <person name="Huber J.A."/>
        </authorList>
    </citation>
    <scope>NUCLEOTIDE SEQUENCE [LARGE SCALE GENOMIC DNA]</scope>
</reference>
<organism evidence="2 3">
    <name type="scientific">SAR86 cluster bacterium</name>
    <dbReference type="NCBI Taxonomy" id="2030880"/>
    <lineage>
        <taxon>Bacteria</taxon>
        <taxon>Pseudomonadati</taxon>
        <taxon>Pseudomonadota</taxon>
        <taxon>Gammaproteobacteria</taxon>
        <taxon>SAR86 cluster</taxon>
    </lineage>
</organism>